<dbReference type="InterPro" id="IPR036322">
    <property type="entry name" value="WD40_repeat_dom_sf"/>
</dbReference>
<feature type="region of interest" description="Disordered" evidence="1">
    <location>
        <begin position="496"/>
        <end position="592"/>
    </location>
</feature>
<dbReference type="PANTHER" id="PTHR16038">
    <property type="entry name" value="NOP SEVEN ASSOCIATED PROTEIN 1"/>
    <property type="match status" value="1"/>
</dbReference>
<dbReference type="SMART" id="SM00320">
    <property type="entry name" value="WD40"/>
    <property type="match status" value="5"/>
</dbReference>
<dbReference type="Proteomes" id="UP001224775">
    <property type="component" value="Unassembled WGS sequence"/>
</dbReference>
<evidence type="ECO:0000313" key="3">
    <source>
        <dbReference type="Proteomes" id="UP001224775"/>
    </source>
</evidence>
<feature type="compositionally biased region" description="Basic and acidic residues" evidence="1">
    <location>
        <begin position="519"/>
        <end position="528"/>
    </location>
</feature>
<feature type="compositionally biased region" description="Acidic residues" evidence="1">
    <location>
        <begin position="555"/>
        <end position="581"/>
    </location>
</feature>
<feature type="region of interest" description="Disordered" evidence="1">
    <location>
        <begin position="157"/>
        <end position="182"/>
    </location>
</feature>
<name>A0AAD8Y208_9STRA</name>
<comment type="caution">
    <text evidence="2">The sequence shown here is derived from an EMBL/GenBank/DDBJ whole genome shotgun (WGS) entry which is preliminary data.</text>
</comment>
<dbReference type="GO" id="GO:0030687">
    <property type="term" value="C:preribosome, large subunit precursor"/>
    <property type="evidence" value="ECO:0007669"/>
    <property type="project" value="TreeGrafter"/>
</dbReference>
<evidence type="ECO:0000313" key="2">
    <source>
        <dbReference type="EMBL" id="KAK1737734.1"/>
    </source>
</evidence>
<evidence type="ECO:0000256" key="1">
    <source>
        <dbReference type="SAM" id="MobiDB-lite"/>
    </source>
</evidence>
<feature type="compositionally biased region" description="Basic and acidic residues" evidence="1">
    <location>
        <begin position="72"/>
        <end position="85"/>
    </location>
</feature>
<dbReference type="InterPro" id="IPR037379">
    <property type="entry name" value="WDR74/Nsa1"/>
</dbReference>
<feature type="compositionally biased region" description="Acidic residues" evidence="1">
    <location>
        <begin position="496"/>
        <end position="518"/>
    </location>
</feature>
<proteinExistence type="predicted"/>
<gene>
    <name evidence="2" type="ORF">QTG54_011506</name>
</gene>
<dbReference type="AlphaFoldDB" id="A0AAD8Y208"/>
<dbReference type="InterPro" id="IPR015943">
    <property type="entry name" value="WD40/YVTN_repeat-like_dom_sf"/>
</dbReference>
<reference evidence="2" key="1">
    <citation type="submission" date="2023-06" db="EMBL/GenBank/DDBJ databases">
        <title>Survivors Of The Sea: Transcriptome response of Skeletonema marinoi to long-term dormancy.</title>
        <authorList>
            <person name="Pinder M.I.M."/>
            <person name="Kourtchenko O."/>
            <person name="Robertson E.K."/>
            <person name="Larsson T."/>
            <person name="Maumus F."/>
            <person name="Osuna-Cruz C.M."/>
            <person name="Vancaester E."/>
            <person name="Stenow R."/>
            <person name="Vandepoele K."/>
            <person name="Ploug H."/>
            <person name="Bruchert V."/>
            <person name="Godhe A."/>
            <person name="Topel M."/>
        </authorList>
    </citation>
    <scope>NUCLEOTIDE SEQUENCE</scope>
    <source>
        <strain evidence="2">R05AC</strain>
    </source>
</reference>
<protein>
    <submittedName>
        <fullName evidence="2">WD40 repeat domain-containing protein</fullName>
    </submittedName>
</protein>
<dbReference type="GO" id="GO:0042273">
    <property type="term" value="P:ribosomal large subunit biogenesis"/>
    <property type="evidence" value="ECO:0007669"/>
    <property type="project" value="InterPro"/>
</dbReference>
<dbReference type="InterPro" id="IPR001680">
    <property type="entry name" value="WD40_rpt"/>
</dbReference>
<dbReference type="Gene3D" id="2.130.10.10">
    <property type="entry name" value="YVTN repeat-like/Quinoprotein amine dehydrogenase"/>
    <property type="match status" value="1"/>
</dbReference>
<keyword evidence="3" id="KW-1185">Reference proteome</keyword>
<accession>A0AAD8Y208</accession>
<organism evidence="2 3">
    <name type="scientific">Skeletonema marinoi</name>
    <dbReference type="NCBI Taxonomy" id="267567"/>
    <lineage>
        <taxon>Eukaryota</taxon>
        <taxon>Sar</taxon>
        <taxon>Stramenopiles</taxon>
        <taxon>Ochrophyta</taxon>
        <taxon>Bacillariophyta</taxon>
        <taxon>Coscinodiscophyceae</taxon>
        <taxon>Thalassiosirophycidae</taxon>
        <taxon>Thalassiosirales</taxon>
        <taxon>Skeletonemataceae</taxon>
        <taxon>Skeletonema</taxon>
        <taxon>Skeletonema marinoi-dohrnii complex</taxon>
    </lineage>
</organism>
<dbReference type="SUPFAM" id="SSF50978">
    <property type="entry name" value="WD40 repeat-like"/>
    <property type="match status" value="1"/>
</dbReference>
<sequence length="592" mass="64561">MRIITGDECGLLKEVIPELSRPTATTENGGGGGASIHSGNARPSATSIQAAAAAQMQQGGSSGAVSSSSAVRKIEESEGQSRERGVISMAFVPSALNNADSNNDDDTSSFQFATLRMNGVVQLWTGSRSTGNEEGHVTPATYRQIGVCQNVFQDITTSGNKSDEENENNSSDNNTVTGWNAHQPIRPIAMVSSRKHDITSSSSNSNNPILACADSMGNISILNSHNLQKGVVSTYNAFELSTNQIIQAQNKANIKSTTSNNAVLTYTKGRYANTAICTALELCSGGDRLAVGGRERGVRVLDLESGKLLWKAKNLPPDPQTLLQQPQWTTCIQSITMNNNTEDLLATGTAYKQVQIFDIRESSSTRRPVLYTPEGLFTHRITTICQLHHTNTTLAVGDSTGDCHLVDIRRMHSGKQFSARKQLAKEEIGLGRLVGPGGSIRELVSHPTLPYLACVGLDRKLWTWDVSKRKMMDCVYLKQRLNSALFCADDCWSADDEKNDEDGGVADEEVEYDEPDEEWNNKRERELEGDQDEVEDYIDSDDDGGDGDNNKQDSGDETASDSEEDDNDEDESSSSEEEEEEPTPKTGKRQKR</sequence>
<feature type="compositionally biased region" description="Acidic residues" evidence="1">
    <location>
        <begin position="529"/>
        <end position="546"/>
    </location>
</feature>
<dbReference type="PANTHER" id="PTHR16038:SF4">
    <property type="entry name" value="WD REPEAT-CONTAINING PROTEIN 74"/>
    <property type="match status" value="1"/>
</dbReference>
<feature type="region of interest" description="Disordered" evidence="1">
    <location>
        <begin position="18"/>
        <end position="86"/>
    </location>
</feature>
<feature type="compositionally biased region" description="Low complexity" evidence="1">
    <location>
        <begin position="44"/>
        <end position="70"/>
    </location>
</feature>
<dbReference type="GO" id="GO:0005730">
    <property type="term" value="C:nucleolus"/>
    <property type="evidence" value="ECO:0007669"/>
    <property type="project" value="InterPro"/>
</dbReference>
<dbReference type="EMBL" id="JATAAI010000023">
    <property type="protein sequence ID" value="KAK1737734.1"/>
    <property type="molecule type" value="Genomic_DNA"/>
</dbReference>